<evidence type="ECO:0000313" key="2">
    <source>
        <dbReference type="EMBL" id="TXC72123.1"/>
    </source>
</evidence>
<name>A0A5C6UH76_9SPHN</name>
<keyword evidence="3" id="KW-1185">Reference proteome</keyword>
<reference evidence="2 3" key="1">
    <citation type="journal article" date="2013" name="Antonie Van Leeuwenhoek">
        <title>Sphingomonas ginsenosidivorax sp. nov., with the ability to transform ginsenosides.</title>
        <authorList>
            <person name="Jin X.F."/>
            <person name="Kim J.K."/>
            <person name="Liu Q.M."/>
            <person name="Kang M.S."/>
            <person name="He D."/>
            <person name="Jin F.X."/>
            <person name="Kim S.C."/>
            <person name="Im W.T."/>
        </authorList>
    </citation>
    <scope>NUCLEOTIDE SEQUENCE [LARGE SCALE GENOMIC DNA]</scope>
    <source>
        <strain evidence="2 3">KHI67</strain>
    </source>
</reference>
<dbReference type="RefSeq" id="WP_147083400.1">
    <property type="nucleotide sequence ID" value="NZ_VOQR01000001.1"/>
</dbReference>
<proteinExistence type="predicted"/>
<evidence type="ECO:0000256" key="1">
    <source>
        <dbReference type="SAM" id="MobiDB-lite"/>
    </source>
</evidence>
<dbReference type="OrthoDB" id="7605029at2"/>
<comment type="caution">
    <text evidence="2">The sequence shown here is derived from an EMBL/GenBank/DDBJ whole genome shotgun (WGS) entry which is preliminary data.</text>
</comment>
<evidence type="ECO:0000313" key="3">
    <source>
        <dbReference type="Proteomes" id="UP000321250"/>
    </source>
</evidence>
<accession>A0A5C6UH76</accession>
<organism evidence="2 3">
    <name type="scientific">Sphingomonas ginsenosidivorax</name>
    <dbReference type="NCBI Taxonomy" id="862135"/>
    <lineage>
        <taxon>Bacteria</taxon>
        <taxon>Pseudomonadati</taxon>
        <taxon>Pseudomonadota</taxon>
        <taxon>Alphaproteobacteria</taxon>
        <taxon>Sphingomonadales</taxon>
        <taxon>Sphingomonadaceae</taxon>
        <taxon>Sphingomonas</taxon>
    </lineage>
</organism>
<dbReference type="AlphaFoldDB" id="A0A5C6UH76"/>
<protein>
    <submittedName>
        <fullName evidence="2">Uncharacterized protein</fullName>
    </submittedName>
</protein>
<dbReference type="EMBL" id="VOQR01000001">
    <property type="protein sequence ID" value="TXC72123.1"/>
    <property type="molecule type" value="Genomic_DNA"/>
</dbReference>
<sequence length="448" mass="47313">MSPKYLVAVIALTTATQAMGQEVRYNLPRSTVIAGWQARLIRCPGENDPKPGYVTEAVATASAKPGELVRLNPSSPFLGSRKLALTYHDNGMLKTINAEGEGKGGAVLATLAKAAAGFATFGVSGTITTLVPALAGSKAGPTKKVELKVACKPEILEKVDRWLKVSGQVETIEADLANGLPLGSARTELLESLKTEQAELESALTLSTSVTLTQSRAKALAISAKTADGSYREAFDLDPIKPTAWFGTYPGETIPDMDVGKGGFCARFVVSKGAFQQSEPIATSGLKAWRTAYVKDGRLDQTKRLNRFVYLQPVPVSVELWDNPSRAACAATGAIADALLNKTVSVAQFSNYFILPLGSGMFESKGSSAEFAADGRMVAMGTNAVGGGSQFAEALAGGLAAAETMRDAKTGAIQRRVDRLKVENELRQLQEKSSTSDVEAQGDLKDQS</sequence>
<dbReference type="Proteomes" id="UP000321250">
    <property type="component" value="Unassembled WGS sequence"/>
</dbReference>
<feature type="region of interest" description="Disordered" evidence="1">
    <location>
        <begin position="427"/>
        <end position="448"/>
    </location>
</feature>
<gene>
    <name evidence="2" type="ORF">FSB78_15100</name>
</gene>